<evidence type="ECO:0000313" key="4">
    <source>
        <dbReference type="Proteomes" id="UP000068250"/>
    </source>
</evidence>
<feature type="chain" id="PRO_5006856621" description="EF-hand domain-containing protein" evidence="1">
    <location>
        <begin position="24"/>
        <end position="181"/>
    </location>
</feature>
<dbReference type="PATRIC" id="fig|431306.5.peg.2025"/>
<reference evidence="2" key="1">
    <citation type="submission" date="2014-09" db="EMBL/GenBank/DDBJ databases">
        <authorList>
            <person name="Magalhaes I.L.F."/>
            <person name="Oliveira U."/>
            <person name="Santos F.R."/>
            <person name="Vidigal T.H.D.A."/>
            <person name="Brescovit A.D."/>
            <person name="Santos A.J."/>
        </authorList>
    </citation>
    <scope>NUCLEOTIDE SEQUENCE</scope>
    <source>
        <strain evidence="2">LMG 23848T</strain>
    </source>
</reference>
<dbReference type="Proteomes" id="UP000068250">
    <property type="component" value="Chromosome I"/>
</dbReference>
<evidence type="ECO:0000313" key="2">
    <source>
        <dbReference type="EMBL" id="CEF56396.1"/>
    </source>
</evidence>
<sequence length="181" mass="19687">MTGNRSALLISCAALFFSTAASAHRLDEYLQATTINVTRHHISLQLRLTPGVDVAPSVMRQIDQNNDGQFSMAEQQAYRARLLQSLTLTMNGKAVALSASSMTFPPPQSIQKGTGVIDLQLNATAELKAGTYTLVYHNRGMGAETAWLVNCLVPQDPDIHVVQQTRSADQSRYTLQLAIAS</sequence>
<accession>A0A0U5F6R5</accession>
<dbReference type="RefSeq" id="WP_059023970.1">
    <property type="nucleotide sequence ID" value="NZ_LN609302.1"/>
</dbReference>
<name>A0A0U5F6R5_9PROT</name>
<evidence type="ECO:0008006" key="6">
    <source>
        <dbReference type="Google" id="ProtNLM"/>
    </source>
</evidence>
<keyword evidence="5" id="KW-1185">Reference proteome</keyword>
<feature type="signal peptide" evidence="1">
    <location>
        <begin position="1"/>
        <end position="23"/>
    </location>
</feature>
<dbReference type="EMBL" id="WOTE01000007">
    <property type="protein sequence ID" value="NHO40190.1"/>
    <property type="molecule type" value="Genomic_DNA"/>
</dbReference>
<protein>
    <recommendedName>
        <fullName evidence="6">EF-hand domain-containing protein</fullName>
    </recommendedName>
</protein>
<dbReference type="EMBL" id="LN609302">
    <property type="protein sequence ID" value="CEF56396.1"/>
    <property type="molecule type" value="Genomic_DNA"/>
</dbReference>
<reference evidence="3 5" key="3">
    <citation type="journal article" date="2020" name="Int. J. Syst. Evol. Microbiol.">
        <title>Novel acetic acid bacteria from cider fermentations: Acetobacter conturbans sp. nov. and Acetobacter fallax sp. nov.</title>
        <authorList>
            <person name="Sombolestani A.S."/>
            <person name="Cleenwerck I."/>
            <person name="Cnockaert M."/>
            <person name="Borremans W."/>
            <person name="Wieme A.D."/>
            <person name="De Vuyst L."/>
            <person name="Vandamme P."/>
        </authorList>
    </citation>
    <scope>NUCLEOTIDE SEQUENCE [LARGE SCALE GENOMIC DNA]</scope>
    <source>
        <strain evidence="3 5">LMG 23848</strain>
    </source>
</reference>
<dbReference type="OrthoDB" id="7282047at2"/>
<evidence type="ECO:0000313" key="3">
    <source>
        <dbReference type="EMBL" id="NHO40190.1"/>
    </source>
</evidence>
<evidence type="ECO:0000313" key="5">
    <source>
        <dbReference type="Proteomes" id="UP000657200"/>
    </source>
</evidence>
<evidence type="ECO:0000256" key="1">
    <source>
        <dbReference type="SAM" id="SignalP"/>
    </source>
</evidence>
<organism evidence="2 4">
    <name type="scientific">Acetobacter ghanensis</name>
    <dbReference type="NCBI Taxonomy" id="431306"/>
    <lineage>
        <taxon>Bacteria</taxon>
        <taxon>Pseudomonadati</taxon>
        <taxon>Pseudomonadota</taxon>
        <taxon>Alphaproteobacteria</taxon>
        <taxon>Acetobacterales</taxon>
        <taxon>Acetobacteraceae</taxon>
        <taxon>Acetobacter</taxon>
    </lineage>
</organism>
<dbReference type="AlphaFoldDB" id="A0A0U5F6R5"/>
<gene>
    <name evidence="2" type="ORF">AGA_1969</name>
    <name evidence="3" type="ORF">GOB80_10965</name>
</gene>
<proteinExistence type="predicted"/>
<keyword evidence="1" id="KW-0732">Signal</keyword>
<reference evidence="4" key="2">
    <citation type="submission" date="2014-09" db="EMBL/GenBank/DDBJ databases">
        <authorList>
            <person name="Illeghems K.G."/>
        </authorList>
    </citation>
    <scope>NUCLEOTIDE SEQUENCE [LARGE SCALE GENOMIC DNA]</scope>
    <source>
        <strain evidence="4">LMG 23848T</strain>
    </source>
</reference>
<dbReference type="STRING" id="431306.AGA_1969"/>
<dbReference type="Proteomes" id="UP000657200">
    <property type="component" value="Unassembled WGS sequence"/>
</dbReference>